<evidence type="ECO:0000256" key="1">
    <source>
        <dbReference type="ARBA" id="ARBA00022676"/>
    </source>
</evidence>
<dbReference type="EMBL" id="CYYV01000005">
    <property type="protein sequence ID" value="CUO10964.1"/>
    <property type="molecule type" value="Genomic_DNA"/>
</dbReference>
<dbReference type="GO" id="GO:0016757">
    <property type="term" value="F:glycosyltransferase activity"/>
    <property type="evidence" value="ECO:0007669"/>
    <property type="project" value="UniProtKB-KW"/>
</dbReference>
<sequence>MKILSIAVPCYNSEAYMEKCIDSLLVGGEEVEILIVDDGSKDGTTEIADRYQEKYPTIVKAIHQENKGHGGAVNTGVENATGLYFKVVDSDDWVNPEAYQKILNVLAEVVRGPKTLDLLISNYVYEKEGAKRKRVMRYAKSLPEGRFFGWDEAKALGKTHYLLMHSLIYRTSLLRECGMKLPEHTFYVDNLVAFIPLPYVKTMYYLDVNFYRYFIGRADQSVNEKVMIGRIDQQIRVNKLMIDYLGEQKGLSKYLRKYMISYLTIIMTVSSVMMMRSGTEENLEKKNDLWRYLKQEDAADYFRIRHGIFGTVMSSKSKPGQKIAVYAYKVAQKLYGFN</sequence>
<evidence type="ECO:0000313" key="5">
    <source>
        <dbReference type="EMBL" id="NSE17081.1"/>
    </source>
</evidence>
<dbReference type="InterPro" id="IPR029044">
    <property type="entry name" value="Nucleotide-diphossugar_trans"/>
</dbReference>
<evidence type="ECO:0000313" key="4">
    <source>
        <dbReference type="EMBL" id="CUO10964.1"/>
    </source>
</evidence>
<dbReference type="Proteomes" id="UP000768180">
    <property type="component" value="Unassembled WGS sequence"/>
</dbReference>
<keyword evidence="2" id="KW-0808">Transferase</keyword>
<evidence type="ECO:0000313" key="7">
    <source>
        <dbReference type="Proteomes" id="UP000768180"/>
    </source>
</evidence>
<keyword evidence="7" id="KW-1185">Reference proteome</keyword>
<dbReference type="InterPro" id="IPR001173">
    <property type="entry name" value="Glyco_trans_2-like"/>
</dbReference>
<accession>A0A174CCR1</accession>
<organism evidence="4 6">
    <name type="scientific">Fusicatenibacter saccharivorans</name>
    <dbReference type="NCBI Taxonomy" id="1150298"/>
    <lineage>
        <taxon>Bacteria</taxon>
        <taxon>Bacillati</taxon>
        <taxon>Bacillota</taxon>
        <taxon>Clostridia</taxon>
        <taxon>Lachnospirales</taxon>
        <taxon>Lachnospiraceae</taxon>
        <taxon>Fusicatenibacter</taxon>
    </lineage>
</organism>
<reference evidence="5" key="3">
    <citation type="submission" date="2020-02" db="EMBL/GenBank/DDBJ databases">
        <authorList>
            <person name="Littmann E."/>
            <person name="Sorbara M."/>
        </authorList>
    </citation>
    <scope>NUCLEOTIDE SEQUENCE</scope>
    <source>
        <strain evidence="5">MSK.14.54</strain>
    </source>
</reference>
<dbReference type="CDD" id="cd00761">
    <property type="entry name" value="Glyco_tranf_GTA_type"/>
    <property type="match status" value="1"/>
</dbReference>
<proteinExistence type="predicted"/>
<reference evidence="5 7" key="2">
    <citation type="journal article" date="2020" name="Cell Host Microbe">
        <title>Functional and Genomic Variation between Human-Derived Isolates of Lachnospiraceae Reveals Inter- and Intra-Species Diversity.</title>
        <authorList>
            <person name="Sorbara M.T."/>
            <person name="Littmann E.R."/>
            <person name="Fontana E."/>
            <person name="Moody T.U."/>
            <person name="Kohout C.E."/>
            <person name="Gjonbalaj M."/>
            <person name="Eaton V."/>
            <person name="Seok R."/>
            <person name="Leiner I.M."/>
            <person name="Pamer E.G."/>
        </authorList>
    </citation>
    <scope>NUCLEOTIDE SEQUENCE [LARGE SCALE GENOMIC DNA]</scope>
    <source>
        <strain evidence="5 7">MSK.14.54</strain>
    </source>
</reference>
<dbReference type="Gene3D" id="3.90.550.10">
    <property type="entry name" value="Spore Coat Polysaccharide Biosynthesis Protein SpsA, Chain A"/>
    <property type="match status" value="1"/>
</dbReference>
<evidence type="ECO:0000256" key="2">
    <source>
        <dbReference type="ARBA" id="ARBA00022679"/>
    </source>
</evidence>
<feature type="domain" description="Glycosyltransferase 2-like" evidence="3">
    <location>
        <begin position="5"/>
        <end position="108"/>
    </location>
</feature>
<gene>
    <name evidence="4" type="primary">kfoC_2</name>
    <name evidence="4" type="ORF">ERS852406_01304</name>
    <name evidence="5" type="ORF">G5B05_11835</name>
</gene>
<dbReference type="Pfam" id="PF00535">
    <property type="entry name" value="Glycos_transf_2"/>
    <property type="match status" value="1"/>
</dbReference>
<protein>
    <submittedName>
        <fullName evidence="4">Chondroitin polymerase</fullName>
    </submittedName>
    <submittedName>
        <fullName evidence="5">Glycosyltransferase family 2 protein</fullName>
    </submittedName>
</protein>
<evidence type="ECO:0000259" key="3">
    <source>
        <dbReference type="Pfam" id="PF00535"/>
    </source>
</evidence>
<dbReference type="SUPFAM" id="SSF53448">
    <property type="entry name" value="Nucleotide-diphospho-sugar transferases"/>
    <property type="match status" value="1"/>
</dbReference>
<dbReference type="EMBL" id="JAAITQ010000023">
    <property type="protein sequence ID" value="NSE17081.1"/>
    <property type="molecule type" value="Genomic_DNA"/>
</dbReference>
<dbReference type="Proteomes" id="UP000095706">
    <property type="component" value="Unassembled WGS sequence"/>
</dbReference>
<reference evidence="4 6" key="1">
    <citation type="submission" date="2015-09" db="EMBL/GenBank/DDBJ databases">
        <authorList>
            <consortium name="Pathogen Informatics"/>
        </authorList>
    </citation>
    <scope>NUCLEOTIDE SEQUENCE [LARGE SCALE GENOMIC DNA]</scope>
    <source>
        <strain evidence="4 6">2789STDY5608849</strain>
    </source>
</reference>
<name>A0A174CCR1_9FIRM</name>
<keyword evidence="1" id="KW-0328">Glycosyltransferase</keyword>
<dbReference type="PANTHER" id="PTHR22916">
    <property type="entry name" value="GLYCOSYLTRANSFERASE"/>
    <property type="match status" value="1"/>
</dbReference>
<dbReference type="GeneID" id="79857017"/>
<dbReference type="RefSeq" id="WP_055227139.1">
    <property type="nucleotide sequence ID" value="NZ_CYYV01000005.1"/>
</dbReference>
<dbReference type="PANTHER" id="PTHR22916:SF51">
    <property type="entry name" value="GLYCOSYLTRANSFERASE EPSH-RELATED"/>
    <property type="match status" value="1"/>
</dbReference>
<evidence type="ECO:0000313" key="6">
    <source>
        <dbReference type="Proteomes" id="UP000095706"/>
    </source>
</evidence>
<dbReference type="AlphaFoldDB" id="A0A174CCR1"/>